<dbReference type="OMA" id="DVCRLTI"/>
<sequence>MDRYSPQPPPRRSYSNLNVDVHDNLIRPVPQRSPLTKQVNQLAYEIPKNKYAQNPWNYAPEFLKVFGDVRIHVGGRAVFDCVLLGSPRPKVCWLFNDEKLIFKDVQIDDTADVCRLTIPYVMPHHFGEFFHCFNRQIYKNVRSCTYTVLCENEVGRAVTSAELYPL</sequence>
<reference evidence="4" key="1">
    <citation type="submission" date="2017-02" db="UniProtKB">
        <authorList>
            <consortium name="WormBaseParasite"/>
        </authorList>
    </citation>
    <scope>IDENTIFICATION</scope>
</reference>
<dbReference type="InterPro" id="IPR013098">
    <property type="entry name" value="Ig_I-set"/>
</dbReference>
<dbReference type="Gene3D" id="2.60.40.10">
    <property type="entry name" value="Immunoglobulins"/>
    <property type="match status" value="1"/>
</dbReference>
<dbReference type="SUPFAM" id="SSF48726">
    <property type="entry name" value="Immunoglobulin"/>
    <property type="match status" value="1"/>
</dbReference>
<evidence type="ECO:0000313" key="3">
    <source>
        <dbReference type="Proteomes" id="UP000268014"/>
    </source>
</evidence>
<reference evidence="2 3" key="2">
    <citation type="submission" date="2018-11" db="EMBL/GenBank/DDBJ databases">
        <authorList>
            <consortium name="Pathogen Informatics"/>
        </authorList>
    </citation>
    <scope>NUCLEOTIDE SEQUENCE [LARGE SCALE GENOMIC DNA]</scope>
    <source>
        <strain evidence="2 3">MHpl1</strain>
    </source>
</reference>
<protein>
    <submittedName>
        <fullName evidence="4">Ig-like domain-containing protein</fullName>
    </submittedName>
</protein>
<dbReference type="WBParaSite" id="HPLM_0001938501-mRNA-1">
    <property type="protein sequence ID" value="HPLM_0001938501-mRNA-1"/>
    <property type="gene ID" value="HPLM_0001938501"/>
</dbReference>
<evidence type="ECO:0000313" key="2">
    <source>
        <dbReference type="EMBL" id="VDO76804.1"/>
    </source>
</evidence>
<dbReference type="Proteomes" id="UP000268014">
    <property type="component" value="Unassembled WGS sequence"/>
</dbReference>
<dbReference type="EMBL" id="UZAF01021258">
    <property type="protein sequence ID" value="VDO76804.1"/>
    <property type="molecule type" value="Genomic_DNA"/>
</dbReference>
<gene>
    <name evidence="2" type="ORF">HPLM_LOCUS19377</name>
</gene>
<dbReference type="InterPro" id="IPR013783">
    <property type="entry name" value="Ig-like_fold"/>
</dbReference>
<dbReference type="PANTHER" id="PTHR47633:SF4">
    <property type="entry name" value="MYOPALLADIN ISOFORM X1"/>
    <property type="match status" value="1"/>
</dbReference>
<organism evidence="4">
    <name type="scientific">Haemonchus placei</name>
    <name type="common">Barber's pole worm</name>
    <dbReference type="NCBI Taxonomy" id="6290"/>
    <lineage>
        <taxon>Eukaryota</taxon>
        <taxon>Metazoa</taxon>
        <taxon>Ecdysozoa</taxon>
        <taxon>Nematoda</taxon>
        <taxon>Chromadorea</taxon>
        <taxon>Rhabditida</taxon>
        <taxon>Rhabditina</taxon>
        <taxon>Rhabditomorpha</taxon>
        <taxon>Strongyloidea</taxon>
        <taxon>Trichostrongylidae</taxon>
        <taxon>Haemonchus</taxon>
    </lineage>
</organism>
<keyword evidence="3" id="KW-1185">Reference proteome</keyword>
<feature type="domain" description="Ig-like" evidence="1">
    <location>
        <begin position="60"/>
        <end position="132"/>
    </location>
</feature>
<dbReference type="InterPro" id="IPR036179">
    <property type="entry name" value="Ig-like_dom_sf"/>
</dbReference>
<evidence type="ECO:0000259" key="1">
    <source>
        <dbReference type="PROSITE" id="PS50835"/>
    </source>
</evidence>
<dbReference type="InterPro" id="IPR007110">
    <property type="entry name" value="Ig-like_dom"/>
</dbReference>
<name>A0A0N4X4U3_HAEPC</name>
<evidence type="ECO:0000313" key="4">
    <source>
        <dbReference type="WBParaSite" id="HPLM_0001938501-mRNA-1"/>
    </source>
</evidence>
<dbReference type="AlphaFoldDB" id="A0A0N4X4U3"/>
<proteinExistence type="predicted"/>
<dbReference type="OrthoDB" id="504170at2759"/>
<dbReference type="PANTHER" id="PTHR47633">
    <property type="entry name" value="IMMUNOGLOBULIN"/>
    <property type="match status" value="1"/>
</dbReference>
<dbReference type="PROSITE" id="PS50835">
    <property type="entry name" value="IG_LIKE"/>
    <property type="match status" value="1"/>
</dbReference>
<accession>A0A0N4X4U3</accession>
<dbReference type="Pfam" id="PF07679">
    <property type="entry name" value="I-set"/>
    <property type="match status" value="1"/>
</dbReference>